<feature type="compositionally biased region" description="Acidic residues" evidence="10">
    <location>
        <begin position="297"/>
        <end position="309"/>
    </location>
</feature>
<evidence type="ECO:0000256" key="6">
    <source>
        <dbReference type="ARBA" id="ARBA00022963"/>
    </source>
</evidence>
<dbReference type="PANTHER" id="PTHR10336:SF204">
    <property type="entry name" value="PHOSPHOINOSITIDE PHOSPHOLIPASE C 4-RELATED"/>
    <property type="match status" value="1"/>
</dbReference>
<feature type="region of interest" description="Disordered" evidence="10">
    <location>
        <begin position="246"/>
        <end position="310"/>
    </location>
</feature>
<evidence type="ECO:0000256" key="10">
    <source>
        <dbReference type="SAM" id="MobiDB-lite"/>
    </source>
</evidence>
<dbReference type="PANTHER" id="PTHR10336">
    <property type="entry name" value="PHOSPHOINOSITIDE-SPECIFIC PHOSPHOLIPASE C FAMILY PROTEIN"/>
    <property type="match status" value="1"/>
</dbReference>
<dbReference type="InterPro" id="IPR000008">
    <property type="entry name" value="C2_dom"/>
</dbReference>
<evidence type="ECO:0000313" key="14">
    <source>
        <dbReference type="RefSeq" id="XP_029120618.1"/>
    </source>
</evidence>
<dbReference type="InterPro" id="IPR001192">
    <property type="entry name" value="PI-PLC_fam"/>
</dbReference>
<evidence type="ECO:0000256" key="9">
    <source>
        <dbReference type="RuleBase" id="RU361133"/>
    </source>
</evidence>
<dbReference type="GO" id="GO:0048015">
    <property type="term" value="P:phosphatidylinositol-mediated signaling"/>
    <property type="evidence" value="ECO:0007669"/>
    <property type="project" value="TreeGrafter"/>
</dbReference>
<keyword evidence="4" id="KW-1003">Cell membrane</keyword>
<keyword evidence="8" id="KW-0807">Transducer</keyword>
<dbReference type="CDD" id="cd00275">
    <property type="entry name" value="C2_PLC_like"/>
    <property type="match status" value="1"/>
</dbReference>
<name>A0A8N4F3R1_ELAGV</name>
<feature type="domain" description="PI-PLC Y-box" evidence="12">
    <location>
        <begin position="349"/>
        <end position="435"/>
    </location>
</feature>
<dbReference type="Proteomes" id="UP000504607">
    <property type="component" value="Chromosome 5"/>
</dbReference>
<keyword evidence="6 9" id="KW-0442">Lipid degradation</keyword>
<dbReference type="InterPro" id="IPR011992">
    <property type="entry name" value="EF-hand-dom_pair"/>
</dbReference>
<dbReference type="InterPro" id="IPR001711">
    <property type="entry name" value="PLipase_C_Pinositol-sp_Y"/>
</dbReference>
<feature type="domain" description="C2" evidence="11">
    <location>
        <begin position="437"/>
        <end position="566"/>
    </location>
</feature>
<dbReference type="SUPFAM" id="SSF51695">
    <property type="entry name" value="PLC-like phosphodiesterases"/>
    <property type="match status" value="1"/>
</dbReference>
<dbReference type="FunFam" id="2.60.40.150:FF:000060">
    <property type="entry name" value="Phosphoinositide phospholipase C"/>
    <property type="match status" value="1"/>
</dbReference>
<sequence length="584" mass="65969">MGSYKYCLCFTRKFRWSEAAPPPDVVAAFAAYANGGDHMGPEQLRRFLAKAQGESGATLADAERIIGQVRQLRHRHHLLGRPLLALDDFHHFLFSDELNPPIQSQVHQDMTAPLSHYYIYTGHNSYLTGNQLSSDCSDVPIIKALQMGVRVIELDVWPNSAKDNVDVLHGRTLTSPVELTKCLRSIRDYAFCASPYPLVITLEDHLTPDLQAKVAEMATQTFGDMLYYPETDSLKEFPSPDSLKNKIIISTKPPQEYLKSKNSKENDSQKEKDASDEETWGKEVEVQKSELEADDKGQDEEDSDDDDDQSLQQISAPEYKRLITIHAGKPKGGLRDAVMVDPDKVRRLSLSEQQFAKAAASHGTDVVRFTQQNLLRIYPKGTRFTSSNYKPLVGWMHGAQMVAFNMQGYGRSLWLMHGFFRANGGCGYIKKPDFLLKAGPDGQLFDPKKSFPVKTTLKVKVYMGDGWRMDFKQTHFDAYSPPDFYTKVGIAGVPADTVMKKTRTIEDDWTPVWDEEFSFPLTVPELAVLRIEVCEYDISEKDDFGGQTCLPASELRSGIRAVPLCDRKGMKFKSVRLLMRFEFV</sequence>
<evidence type="ECO:0000259" key="12">
    <source>
        <dbReference type="PROSITE" id="PS50008"/>
    </source>
</evidence>
<dbReference type="GO" id="GO:0016042">
    <property type="term" value="P:lipid catabolic process"/>
    <property type="evidence" value="ECO:0007669"/>
    <property type="project" value="UniProtKB-KW"/>
</dbReference>
<gene>
    <name evidence="14" type="primary">LOC105045828</name>
</gene>
<reference evidence="14" key="1">
    <citation type="submission" date="2025-08" db="UniProtKB">
        <authorList>
            <consortium name="RefSeq"/>
        </authorList>
    </citation>
    <scope>IDENTIFICATION</scope>
</reference>
<dbReference type="GO" id="GO:0051209">
    <property type="term" value="P:release of sequestered calcium ion into cytosol"/>
    <property type="evidence" value="ECO:0007669"/>
    <property type="project" value="TreeGrafter"/>
</dbReference>
<dbReference type="Pfam" id="PF00168">
    <property type="entry name" value="C2"/>
    <property type="match status" value="1"/>
</dbReference>
<dbReference type="AlphaFoldDB" id="A0A8N4F3R1"/>
<keyword evidence="7" id="KW-0472">Membrane</keyword>
<dbReference type="GO" id="GO:0004435">
    <property type="term" value="F:phosphatidylinositol-4,5-bisphosphate phospholipase C activity"/>
    <property type="evidence" value="ECO:0007669"/>
    <property type="project" value="UniProtKB-EC"/>
</dbReference>
<evidence type="ECO:0000313" key="13">
    <source>
        <dbReference type="Proteomes" id="UP000504607"/>
    </source>
</evidence>
<evidence type="ECO:0000256" key="1">
    <source>
        <dbReference type="ARBA" id="ARBA00001195"/>
    </source>
</evidence>
<dbReference type="Gene3D" id="3.20.20.190">
    <property type="entry name" value="Phosphatidylinositol (PI) phosphodiesterase"/>
    <property type="match status" value="1"/>
</dbReference>
<keyword evidence="5 9" id="KW-0378">Hydrolase</keyword>
<protein>
    <recommendedName>
        <fullName evidence="3 9">Phosphoinositide phospholipase C</fullName>
        <ecNumber evidence="3 9">3.1.4.11</ecNumber>
    </recommendedName>
</protein>
<dbReference type="Gene3D" id="2.60.40.150">
    <property type="entry name" value="C2 domain"/>
    <property type="match status" value="1"/>
</dbReference>
<dbReference type="SMART" id="SM00149">
    <property type="entry name" value="PLCYc"/>
    <property type="match status" value="1"/>
</dbReference>
<feature type="compositionally biased region" description="Basic and acidic residues" evidence="10">
    <location>
        <begin position="258"/>
        <end position="296"/>
    </location>
</feature>
<dbReference type="PROSITE" id="PS50007">
    <property type="entry name" value="PIPLC_X_DOMAIN"/>
    <property type="match status" value="1"/>
</dbReference>
<evidence type="ECO:0000256" key="7">
    <source>
        <dbReference type="ARBA" id="ARBA00023136"/>
    </source>
</evidence>
<evidence type="ECO:0000256" key="4">
    <source>
        <dbReference type="ARBA" id="ARBA00022475"/>
    </source>
</evidence>
<keyword evidence="13" id="KW-1185">Reference proteome</keyword>
<evidence type="ECO:0000256" key="2">
    <source>
        <dbReference type="ARBA" id="ARBA00004202"/>
    </source>
</evidence>
<comment type="catalytic activity">
    <reaction evidence="1 9">
        <text>a 1,2-diacyl-sn-glycero-3-phospho-(1D-myo-inositol-4,5-bisphosphate) + H2O = 1D-myo-inositol 1,4,5-trisphosphate + a 1,2-diacyl-sn-glycerol + H(+)</text>
        <dbReference type="Rhea" id="RHEA:33179"/>
        <dbReference type="ChEBI" id="CHEBI:15377"/>
        <dbReference type="ChEBI" id="CHEBI:15378"/>
        <dbReference type="ChEBI" id="CHEBI:17815"/>
        <dbReference type="ChEBI" id="CHEBI:58456"/>
        <dbReference type="ChEBI" id="CHEBI:203600"/>
        <dbReference type="EC" id="3.1.4.11"/>
    </reaction>
</comment>
<dbReference type="SMART" id="SM00239">
    <property type="entry name" value="C2"/>
    <property type="match status" value="1"/>
</dbReference>
<evidence type="ECO:0000256" key="8">
    <source>
        <dbReference type="ARBA" id="ARBA00023224"/>
    </source>
</evidence>
<dbReference type="InterPro" id="IPR035892">
    <property type="entry name" value="C2_domain_sf"/>
</dbReference>
<dbReference type="GO" id="GO:0005886">
    <property type="term" value="C:plasma membrane"/>
    <property type="evidence" value="ECO:0007669"/>
    <property type="project" value="UniProtKB-SubCell"/>
</dbReference>
<dbReference type="Gene3D" id="1.10.238.10">
    <property type="entry name" value="EF-hand"/>
    <property type="match status" value="1"/>
</dbReference>
<dbReference type="SUPFAM" id="SSF47473">
    <property type="entry name" value="EF-hand"/>
    <property type="match status" value="1"/>
</dbReference>
<evidence type="ECO:0000256" key="3">
    <source>
        <dbReference type="ARBA" id="ARBA00012368"/>
    </source>
</evidence>
<dbReference type="SUPFAM" id="SSF49562">
    <property type="entry name" value="C2 domain (Calcium/lipid-binding domain, CaLB)"/>
    <property type="match status" value="1"/>
</dbReference>
<keyword evidence="9" id="KW-0443">Lipid metabolism</keyword>
<dbReference type="Pfam" id="PF00388">
    <property type="entry name" value="PI-PLC-X"/>
    <property type="match status" value="1"/>
</dbReference>
<dbReference type="EC" id="3.1.4.11" evidence="3 9"/>
<dbReference type="PROSITE" id="PS50008">
    <property type="entry name" value="PIPLC_Y_DOMAIN"/>
    <property type="match status" value="1"/>
</dbReference>
<evidence type="ECO:0000256" key="5">
    <source>
        <dbReference type="ARBA" id="ARBA00022801"/>
    </source>
</evidence>
<evidence type="ECO:0000259" key="11">
    <source>
        <dbReference type="PROSITE" id="PS50004"/>
    </source>
</evidence>
<dbReference type="Pfam" id="PF00387">
    <property type="entry name" value="PI-PLC-Y"/>
    <property type="match status" value="1"/>
</dbReference>
<organism evidence="13 14">
    <name type="scientific">Elaeis guineensis var. tenera</name>
    <name type="common">Oil palm</name>
    <dbReference type="NCBI Taxonomy" id="51953"/>
    <lineage>
        <taxon>Eukaryota</taxon>
        <taxon>Viridiplantae</taxon>
        <taxon>Streptophyta</taxon>
        <taxon>Embryophyta</taxon>
        <taxon>Tracheophyta</taxon>
        <taxon>Spermatophyta</taxon>
        <taxon>Magnoliopsida</taxon>
        <taxon>Liliopsida</taxon>
        <taxon>Arecaceae</taxon>
        <taxon>Arecoideae</taxon>
        <taxon>Cocoseae</taxon>
        <taxon>Elaeidinae</taxon>
        <taxon>Elaeis</taxon>
    </lineage>
</organism>
<dbReference type="InterPro" id="IPR000909">
    <property type="entry name" value="PLipase_C_PInositol-sp_X_dom"/>
</dbReference>
<accession>A0A8N4F3R1</accession>
<comment type="subcellular location">
    <subcellularLocation>
        <location evidence="2">Cell membrane</location>
        <topology evidence="2">Peripheral membrane protein</topology>
    </subcellularLocation>
</comment>
<dbReference type="PRINTS" id="PR00390">
    <property type="entry name" value="PHPHLIPASEC"/>
</dbReference>
<dbReference type="SMART" id="SM00148">
    <property type="entry name" value="PLCXc"/>
    <property type="match status" value="1"/>
</dbReference>
<dbReference type="CDD" id="cd08599">
    <property type="entry name" value="PI-PLCc_plant"/>
    <property type="match status" value="1"/>
</dbReference>
<dbReference type="PROSITE" id="PS50004">
    <property type="entry name" value="C2"/>
    <property type="match status" value="1"/>
</dbReference>
<proteinExistence type="predicted"/>
<dbReference type="RefSeq" id="XP_029120618.1">
    <property type="nucleotide sequence ID" value="XM_029264785.1"/>
</dbReference>
<dbReference type="GO" id="GO:0006950">
    <property type="term" value="P:response to stress"/>
    <property type="evidence" value="ECO:0007669"/>
    <property type="project" value="UniProtKB-ARBA"/>
</dbReference>
<dbReference type="InterPro" id="IPR017946">
    <property type="entry name" value="PLC-like_Pdiesterase_TIM-brl"/>
</dbReference>